<dbReference type="InterPro" id="IPR042089">
    <property type="entry name" value="Peptidase_M13_dom_2"/>
</dbReference>
<evidence type="ECO:0000313" key="2">
    <source>
        <dbReference type="EMBL" id="QQZ48840.1"/>
    </source>
</evidence>
<feature type="domain" description="Peptidase M13 N-terminal" evidence="1">
    <location>
        <begin position="2"/>
        <end position="138"/>
    </location>
</feature>
<dbReference type="AlphaFoldDB" id="A0A974P1N1"/>
<protein>
    <recommendedName>
        <fullName evidence="1">Peptidase M13 N-terminal domain-containing protein</fullName>
    </recommendedName>
</protein>
<proteinExistence type="predicted"/>
<gene>
    <name evidence="2" type="ORF">JKL49_16040</name>
</gene>
<dbReference type="InterPro" id="IPR008753">
    <property type="entry name" value="Peptidase_M13_N"/>
</dbReference>
<dbReference type="Gene3D" id="1.10.1380.10">
    <property type="entry name" value="Neutral endopeptidase , domain2"/>
    <property type="match status" value="1"/>
</dbReference>
<dbReference type="Pfam" id="PF05649">
    <property type="entry name" value="Peptidase_M13_N"/>
    <property type="match status" value="1"/>
</dbReference>
<reference evidence="2" key="1">
    <citation type="submission" date="2021-01" db="EMBL/GenBank/DDBJ databases">
        <title>Genome sequence of Phenylobacterium sp. 20VBR1 isolated from a valley glaceir, Ny-Alesund, Svalbard.</title>
        <authorList>
            <person name="Thomas F.A."/>
            <person name="Krishnan K.P."/>
            <person name="Sinha R.K."/>
        </authorList>
    </citation>
    <scope>NUCLEOTIDE SEQUENCE</scope>
    <source>
        <strain evidence="2">20VBR1</strain>
    </source>
</reference>
<dbReference type="EMBL" id="CP068570">
    <property type="protein sequence ID" value="QQZ48840.1"/>
    <property type="molecule type" value="Genomic_DNA"/>
</dbReference>
<evidence type="ECO:0000259" key="1">
    <source>
        <dbReference type="Pfam" id="PF05649"/>
    </source>
</evidence>
<sequence>MNGSWLKRTQIAPDRTAAGVDVTLADEAEVQVHAIVDDLAKDPKVAGPGGQRIGDFYAAWMDEAAIEARGAAPLKPYLAKIAAVKTRADLLNLFSEVGYTSPVDLDVGPDLADPTRYVVFADQSGLGLPNRDYYLREERNMTLSGRLTGIM</sequence>
<accession>A0A974P1N1</accession>
<organism evidence="2">
    <name type="scientific">Phenylobacterium glaciei</name>
    <dbReference type="NCBI Taxonomy" id="2803784"/>
    <lineage>
        <taxon>Bacteria</taxon>
        <taxon>Pseudomonadati</taxon>
        <taxon>Pseudomonadota</taxon>
        <taxon>Alphaproteobacteria</taxon>
        <taxon>Caulobacterales</taxon>
        <taxon>Caulobacteraceae</taxon>
        <taxon>Phenylobacterium</taxon>
    </lineage>
</organism>
<dbReference type="GO" id="GO:0006508">
    <property type="term" value="P:proteolysis"/>
    <property type="evidence" value="ECO:0007669"/>
    <property type="project" value="InterPro"/>
</dbReference>
<name>A0A974P1N1_9CAUL</name>
<dbReference type="SUPFAM" id="SSF55486">
    <property type="entry name" value="Metalloproteases ('zincins'), catalytic domain"/>
    <property type="match status" value="1"/>
</dbReference>